<dbReference type="CDD" id="cd20305">
    <property type="entry name" value="cupin_OxDC_C"/>
    <property type="match status" value="1"/>
</dbReference>
<feature type="signal peptide" evidence="4">
    <location>
        <begin position="1"/>
        <end position="18"/>
    </location>
</feature>
<feature type="active site" description="Proton donor" evidence="2">
    <location>
        <position position="404"/>
    </location>
</feature>
<dbReference type="InterPro" id="IPR017774">
    <property type="entry name" value="Bicupin_oxalate_deCO2ase/Oxase"/>
</dbReference>
<organism evidence="6 7">
    <name type="scientific">Aspergillus glaucus CBS 516.65</name>
    <dbReference type="NCBI Taxonomy" id="1160497"/>
    <lineage>
        <taxon>Eukaryota</taxon>
        <taxon>Fungi</taxon>
        <taxon>Dikarya</taxon>
        <taxon>Ascomycota</taxon>
        <taxon>Pezizomycotina</taxon>
        <taxon>Eurotiomycetes</taxon>
        <taxon>Eurotiomycetidae</taxon>
        <taxon>Eurotiales</taxon>
        <taxon>Aspergillaceae</taxon>
        <taxon>Aspergillus</taxon>
        <taxon>Aspergillus subgen. Aspergillus</taxon>
    </lineage>
</organism>
<feature type="binding site" evidence="3">
    <location>
        <position position="346"/>
    </location>
    <ligand>
        <name>Mn(2+)</name>
        <dbReference type="ChEBI" id="CHEBI:29035"/>
        <label>2</label>
    </ligand>
</feature>
<dbReference type="STRING" id="1160497.A0A1L9VX42"/>
<dbReference type="GO" id="GO:0033609">
    <property type="term" value="P:oxalate metabolic process"/>
    <property type="evidence" value="ECO:0007669"/>
    <property type="project" value="InterPro"/>
</dbReference>
<name>A0A1L9VX42_ASPGL</name>
<dbReference type="OrthoDB" id="10263073at2759"/>
<keyword evidence="3" id="KW-0464">Manganese</keyword>
<protein>
    <recommendedName>
        <fullName evidence="5">Cupin type-1 domain-containing protein</fullName>
    </recommendedName>
</protein>
<comment type="cofactor">
    <cofactor evidence="3">
        <name>Mn(2+)</name>
        <dbReference type="ChEBI" id="CHEBI:29035"/>
    </cofactor>
    <text evidence="3">Binds 2 manganese ions per subunit.</text>
</comment>
<evidence type="ECO:0000259" key="5">
    <source>
        <dbReference type="SMART" id="SM00835"/>
    </source>
</evidence>
<dbReference type="GeneID" id="34456128"/>
<gene>
    <name evidence="6" type="ORF">ASPGLDRAFT_117436</name>
</gene>
<reference evidence="7" key="1">
    <citation type="journal article" date="2017" name="Genome Biol.">
        <title>Comparative genomics reveals high biological diversity and specific adaptations in the industrially and medically important fungal genus Aspergillus.</title>
        <authorList>
            <person name="de Vries R.P."/>
            <person name="Riley R."/>
            <person name="Wiebenga A."/>
            <person name="Aguilar-Osorio G."/>
            <person name="Amillis S."/>
            <person name="Uchima C.A."/>
            <person name="Anderluh G."/>
            <person name="Asadollahi M."/>
            <person name="Askin M."/>
            <person name="Barry K."/>
            <person name="Battaglia E."/>
            <person name="Bayram O."/>
            <person name="Benocci T."/>
            <person name="Braus-Stromeyer S.A."/>
            <person name="Caldana C."/>
            <person name="Canovas D."/>
            <person name="Cerqueira G.C."/>
            <person name="Chen F."/>
            <person name="Chen W."/>
            <person name="Choi C."/>
            <person name="Clum A."/>
            <person name="Dos Santos R.A."/>
            <person name="Damasio A.R."/>
            <person name="Diallinas G."/>
            <person name="Emri T."/>
            <person name="Fekete E."/>
            <person name="Flipphi M."/>
            <person name="Freyberg S."/>
            <person name="Gallo A."/>
            <person name="Gournas C."/>
            <person name="Habgood R."/>
            <person name="Hainaut M."/>
            <person name="Harispe M.L."/>
            <person name="Henrissat B."/>
            <person name="Hilden K.S."/>
            <person name="Hope R."/>
            <person name="Hossain A."/>
            <person name="Karabika E."/>
            <person name="Karaffa L."/>
            <person name="Karanyi Z."/>
            <person name="Krasevec N."/>
            <person name="Kuo A."/>
            <person name="Kusch H."/>
            <person name="LaButti K."/>
            <person name="Lagendijk E.L."/>
            <person name="Lapidus A."/>
            <person name="Levasseur A."/>
            <person name="Lindquist E."/>
            <person name="Lipzen A."/>
            <person name="Logrieco A.F."/>
            <person name="MacCabe A."/>
            <person name="Maekelae M.R."/>
            <person name="Malavazi I."/>
            <person name="Melin P."/>
            <person name="Meyer V."/>
            <person name="Mielnichuk N."/>
            <person name="Miskei M."/>
            <person name="Molnar A.P."/>
            <person name="Mule G."/>
            <person name="Ngan C.Y."/>
            <person name="Orejas M."/>
            <person name="Orosz E."/>
            <person name="Ouedraogo J.P."/>
            <person name="Overkamp K.M."/>
            <person name="Park H.-S."/>
            <person name="Perrone G."/>
            <person name="Piumi F."/>
            <person name="Punt P.J."/>
            <person name="Ram A.F."/>
            <person name="Ramon A."/>
            <person name="Rauscher S."/>
            <person name="Record E."/>
            <person name="Riano-Pachon D.M."/>
            <person name="Robert V."/>
            <person name="Roehrig J."/>
            <person name="Ruller R."/>
            <person name="Salamov A."/>
            <person name="Salih N.S."/>
            <person name="Samson R.A."/>
            <person name="Sandor E."/>
            <person name="Sanguinetti M."/>
            <person name="Schuetze T."/>
            <person name="Sepcic K."/>
            <person name="Shelest E."/>
            <person name="Sherlock G."/>
            <person name="Sophianopoulou V."/>
            <person name="Squina F.M."/>
            <person name="Sun H."/>
            <person name="Susca A."/>
            <person name="Todd R.B."/>
            <person name="Tsang A."/>
            <person name="Unkles S.E."/>
            <person name="van de Wiele N."/>
            <person name="van Rossen-Uffink D."/>
            <person name="Oliveira J.V."/>
            <person name="Vesth T.C."/>
            <person name="Visser J."/>
            <person name="Yu J.-H."/>
            <person name="Zhou M."/>
            <person name="Andersen M.R."/>
            <person name="Archer D.B."/>
            <person name="Baker S.E."/>
            <person name="Benoit I."/>
            <person name="Brakhage A.A."/>
            <person name="Braus G.H."/>
            <person name="Fischer R."/>
            <person name="Frisvad J.C."/>
            <person name="Goldman G.H."/>
            <person name="Houbraken J."/>
            <person name="Oakley B."/>
            <person name="Pocsi I."/>
            <person name="Scazzocchio C."/>
            <person name="Seiboth B."/>
            <person name="vanKuyk P.A."/>
            <person name="Wortman J."/>
            <person name="Dyer P.S."/>
            <person name="Grigoriev I.V."/>
        </authorList>
    </citation>
    <scope>NUCLEOTIDE SEQUENCE [LARGE SCALE GENOMIC DNA]</scope>
    <source>
        <strain evidence="7">CBS 516.65</strain>
    </source>
</reference>
<keyword evidence="4" id="KW-0732">Signal</keyword>
<dbReference type="SUPFAM" id="SSF51182">
    <property type="entry name" value="RmlC-like cupins"/>
    <property type="match status" value="1"/>
</dbReference>
<dbReference type="EMBL" id="KV878889">
    <property type="protein sequence ID" value="OJJ88488.1"/>
    <property type="molecule type" value="Genomic_DNA"/>
</dbReference>
<feature type="non-terminal residue" evidence="6">
    <location>
        <position position="1"/>
    </location>
</feature>
<feature type="binding site" evidence="3">
    <location>
        <position position="344"/>
    </location>
    <ligand>
        <name>Mn(2+)</name>
        <dbReference type="ChEBI" id="CHEBI:29035"/>
        <label>2</label>
    </ligand>
</feature>
<dbReference type="SMART" id="SM00835">
    <property type="entry name" value="Cupin_1"/>
    <property type="match status" value="2"/>
</dbReference>
<dbReference type="RefSeq" id="XP_022405164.1">
    <property type="nucleotide sequence ID" value="XM_022539867.1"/>
</dbReference>
<proteinExistence type="predicted"/>
<keyword evidence="7" id="KW-1185">Reference proteome</keyword>
<feature type="domain" description="Cupin type-1" evidence="5">
    <location>
        <begin position="117"/>
        <end position="260"/>
    </location>
</feature>
<dbReference type="Proteomes" id="UP000184300">
    <property type="component" value="Unassembled WGS sequence"/>
</dbReference>
<dbReference type="InterPro" id="IPR051610">
    <property type="entry name" value="GPI/OXD"/>
</dbReference>
<dbReference type="PANTHER" id="PTHR35848">
    <property type="entry name" value="OXALATE-BINDING PROTEIN"/>
    <property type="match status" value="1"/>
</dbReference>
<evidence type="ECO:0000313" key="6">
    <source>
        <dbReference type="EMBL" id="OJJ88488.1"/>
    </source>
</evidence>
<dbReference type="InterPro" id="IPR006045">
    <property type="entry name" value="Cupin_1"/>
</dbReference>
<dbReference type="InterPro" id="IPR011051">
    <property type="entry name" value="RmlC_Cupin_sf"/>
</dbReference>
<evidence type="ECO:0000256" key="4">
    <source>
        <dbReference type="SAM" id="SignalP"/>
    </source>
</evidence>
<dbReference type="AlphaFoldDB" id="A0A1L9VX42"/>
<evidence type="ECO:0000313" key="7">
    <source>
        <dbReference type="Proteomes" id="UP000184300"/>
    </source>
</evidence>
<accession>A0A1L9VX42</accession>
<dbReference type="GO" id="GO:0046872">
    <property type="term" value="F:metal ion binding"/>
    <property type="evidence" value="ECO:0007669"/>
    <property type="project" value="UniProtKB-KW"/>
</dbReference>
<dbReference type="Gene3D" id="2.60.120.10">
    <property type="entry name" value="Jelly Rolls"/>
    <property type="match status" value="2"/>
</dbReference>
<dbReference type="Pfam" id="PF00190">
    <property type="entry name" value="Cupin_1"/>
    <property type="match status" value="2"/>
</dbReference>
<feature type="binding site" evidence="3">
    <location>
        <position position="208"/>
    </location>
    <ligand>
        <name>Mn(2+)</name>
        <dbReference type="ChEBI" id="CHEBI:29035"/>
        <label>1</label>
    </ligand>
</feature>
<dbReference type="NCBIfam" id="TIGR03404">
    <property type="entry name" value="bicupin_oxalic"/>
    <property type="match status" value="1"/>
</dbReference>
<keyword evidence="1 3" id="KW-0479">Metal-binding</keyword>
<feature type="domain" description="Cupin type-1" evidence="5">
    <location>
        <begin position="299"/>
        <end position="440"/>
    </location>
</feature>
<feature type="binding site" evidence="3">
    <location>
        <position position="163"/>
    </location>
    <ligand>
        <name>Mn(2+)</name>
        <dbReference type="ChEBI" id="CHEBI:29035"/>
        <label>1</label>
    </ligand>
</feature>
<feature type="binding site" evidence="3">
    <location>
        <position position="169"/>
    </location>
    <ligand>
        <name>Mn(2+)</name>
        <dbReference type="ChEBI" id="CHEBI:29035"/>
        <label>1</label>
    </ligand>
</feature>
<feature type="binding site" evidence="3">
    <location>
        <position position="390"/>
    </location>
    <ligand>
        <name>Mn(2+)</name>
        <dbReference type="ChEBI" id="CHEBI:29035"/>
        <label>2</label>
    </ligand>
</feature>
<dbReference type="VEuPathDB" id="FungiDB:ASPGLDRAFT_117436"/>
<feature type="binding site" evidence="3">
    <location>
        <position position="165"/>
    </location>
    <ligand>
        <name>Mn(2+)</name>
        <dbReference type="ChEBI" id="CHEBI:29035"/>
        <label>1</label>
    </ligand>
</feature>
<evidence type="ECO:0000256" key="2">
    <source>
        <dbReference type="PIRSR" id="PIRSR617774-1"/>
    </source>
</evidence>
<dbReference type="PANTHER" id="PTHR35848:SF9">
    <property type="entry name" value="SLL1358 PROTEIN"/>
    <property type="match status" value="1"/>
</dbReference>
<dbReference type="InterPro" id="IPR014710">
    <property type="entry name" value="RmlC-like_jellyroll"/>
</dbReference>
<feature type="chain" id="PRO_5013177250" description="Cupin type-1 domain-containing protein" evidence="4">
    <location>
        <begin position="19"/>
        <end position="454"/>
    </location>
</feature>
<evidence type="ECO:0000256" key="1">
    <source>
        <dbReference type="ARBA" id="ARBA00022723"/>
    </source>
</evidence>
<evidence type="ECO:0000256" key="3">
    <source>
        <dbReference type="PIRSR" id="PIRSR617774-2"/>
    </source>
</evidence>
<sequence>HIIKHILALVLLFSAAQAALTSNPGLRGLSNLISYSPSRDVPVKNTSVQYELVKGQKEDADKGVYLDLGDVENPQPIRGSHGGTDPGLRNDVYQRLNSNKLAPPSTDKGQTINAQWPMALSRNRLGIENSGWARQENTVVMPDATRMAGVNMRLEPGAYRKLHWHVAGEWSLVLNGSCQVQAVNEKGQTFVDDVTEGDVWFFSKGVPHSIQALDGGVEFLLVFDDGSFSEDNTFLASQVFAHQLKEVLTKDLGIPISSLDNIPQDKLYIFPGTPAPSSISEQNVTTLAGLIPRSQSYTYHFSQQPAHRVAGGSIKIIDPATFPIASNFSAAIVTVNPGGMREIHWHLSSDKWMFFIHGQGRATLFEAPLTATTFNYMADDVGYFPQSNSHYIENTGDEELVFLEVLQADVFTDIALGQWIASTPRQIVKEKLGLSDETLGMLKMEKQYVVAGSD</sequence>